<keyword evidence="5" id="KW-1185">Reference proteome</keyword>
<dbReference type="STRING" id="157463.GCA_001047075_00949"/>
<dbReference type="OrthoDB" id="9805856at2"/>
<proteinExistence type="predicted"/>
<reference evidence="4 5" key="1">
    <citation type="journal article" date="2015" name="BMC Genomics">
        <title>Comparative genomics of Fructobacillus spp. and Leuconostoc spp. reveals niche-specific evolution of Fructobacillus spp.</title>
        <authorList>
            <person name="Endo A."/>
            <person name="Tanizawa Y."/>
            <person name="Tanaka N."/>
            <person name="Maeno S."/>
            <person name="Kumar H."/>
            <person name="Shiwa Y."/>
            <person name="Okada S."/>
            <person name="Yoshikawa H."/>
            <person name="Dicks L."/>
            <person name="Nakagawa J."/>
            <person name="Arita M."/>
        </authorList>
    </citation>
    <scope>NUCLEOTIDE SEQUENCE [LARGE SCALE GENOMIC DNA]</scope>
    <source>
        <strain evidence="4 5">JCM 12225</strain>
    </source>
</reference>
<organism evidence="4 5">
    <name type="scientific">Fructobacillus ficulneus</name>
    <dbReference type="NCBI Taxonomy" id="157463"/>
    <lineage>
        <taxon>Bacteria</taxon>
        <taxon>Bacillati</taxon>
        <taxon>Bacillota</taxon>
        <taxon>Bacilli</taxon>
        <taxon>Lactobacillales</taxon>
        <taxon>Lactobacillaceae</taxon>
        <taxon>Fructobacillus</taxon>
    </lineage>
</organism>
<evidence type="ECO:0000313" key="5">
    <source>
        <dbReference type="Proteomes" id="UP000253891"/>
    </source>
</evidence>
<dbReference type="Pfam" id="PF01381">
    <property type="entry name" value="HTH_3"/>
    <property type="match status" value="1"/>
</dbReference>
<keyword evidence="1" id="KW-0238">DNA-binding</keyword>
<dbReference type="RefSeq" id="WP_061993388.1">
    <property type="nucleotide sequence ID" value="NZ_DF968005.1"/>
</dbReference>
<protein>
    <submittedName>
        <fullName evidence="4">XRE family transcriptional regulator</fullName>
    </submittedName>
</protein>
<name>A0A0K8MHW7_9LACO</name>
<dbReference type="PROSITE" id="PS50943">
    <property type="entry name" value="HTH_CROC1"/>
    <property type="match status" value="1"/>
</dbReference>
<keyword evidence="2" id="KW-0812">Transmembrane</keyword>
<dbReference type="PANTHER" id="PTHR46558">
    <property type="entry name" value="TRACRIPTIONAL REGULATORY PROTEIN-RELATED-RELATED"/>
    <property type="match status" value="1"/>
</dbReference>
<sequence>MSFPEDIKKLRITKKLTQQELAEQLHVSRQTVSTWETGKNYPNLDTLRELSQLFDVSFEKLVFGENIMAEAEQNIATKVDKDLVKKGRYKRISIGLGTIVALLVVWVSTLTVGYLRGIPTIDRFNPFLSYTTAYTKLPSDQTISLKSKNNGEWTAWFTDNEMGTQWSKLTLQTGSNPGVTDPYVMVYHKGSFVKTAQIIPGKSVSDLSKSNLKALQRLENDKNPMMAKDVKKLKSSIHLSMGIHDSTN</sequence>
<dbReference type="CDD" id="cd00093">
    <property type="entry name" value="HTH_XRE"/>
    <property type="match status" value="1"/>
</dbReference>
<evidence type="ECO:0000313" key="4">
    <source>
        <dbReference type="EMBL" id="GAP00033.1"/>
    </source>
</evidence>
<dbReference type="EMBL" id="DF968005">
    <property type="protein sequence ID" value="GAP00033.1"/>
    <property type="molecule type" value="Genomic_DNA"/>
</dbReference>
<gene>
    <name evidence="4" type="ORF">FFIC_280370</name>
</gene>
<evidence type="ECO:0000256" key="1">
    <source>
        <dbReference type="ARBA" id="ARBA00023125"/>
    </source>
</evidence>
<feature type="domain" description="HTH cro/C1-type" evidence="3">
    <location>
        <begin position="7"/>
        <end position="61"/>
    </location>
</feature>
<keyword evidence="2" id="KW-1133">Transmembrane helix</keyword>
<dbReference type="SMART" id="SM00530">
    <property type="entry name" value="HTH_XRE"/>
    <property type="match status" value="1"/>
</dbReference>
<dbReference type="AlphaFoldDB" id="A0A0K8MHW7"/>
<keyword evidence="2" id="KW-0472">Membrane</keyword>
<feature type="transmembrane region" description="Helical" evidence="2">
    <location>
        <begin position="94"/>
        <end position="115"/>
    </location>
</feature>
<dbReference type="Gene3D" id="1.10.260.40">
    <property type="entry name" value="lambda repressor-like DNA-binding domains"/>
    <property type="match status" value="1"/>
</dbReference>
<evidence type="ECO:0000259" key="3">
    <source>
        <dbReference type="PROSITE" id="PS50943"/>
    </source>
</evidence>
<dbReference type="PANTHER" id="PTHR46558:SF4">
    <property type="entry name" value="DNA-BIDING PHAGE PROTEIN"/>
    <property type="match status" value="1"/>
</dbReference>
<dbReference type="SUPFAM" id="SSF47413">
    <property type="entry name" value="lambda repressor-like DNA-binding domains"/>
    <property type="match status" value="1"/>
</dbReference>
<accession>A0A0K8MHW7</accession>
<dbReference type="GO" id="GO:0003677">
    <property type="term" value="F:DNA binding"/>
    <property type="evidence" value="ECO:0007669"/>
    <property type="project" value="UniProtKB-KW"/>
</dbReference>
<evidence type="ECO:0000256" key="2">
    <source>
        <dbReference type="SAM" id="Phobius"/>
    </source>
</evidence>
<dbReference type="InterPro" id="IPR001387">
    <property type="entry name" value="Cro/C1-type_HTH"/>
</dbReference>
<dbReference type="Proteomes" id="UP000253891">
    <property type="component" value="Unassembled WGS sequence"/>
</dbReference>
<dbReference type="InterPro" id="IPR010982">
    <property type="entry name" value="Lambda_DNA-bd_dom_sf"/>
</dbReference>